<comment type="caution">
    <text evidence="2">The sequence shown here is derived from an EMBL/GenBank/DDBJ whole genome shotgun (WGS) entry which is preliminary data.</text>
</comment>
<dbReference type="OrthoDB" id="3269417at2759"/>
<protein>
    <submittedName>
        <fullName evidence="2">Uncharacterized protein</fullName>
    </submittedName>
</protein>
<dbReference type="Proteomes" id="UP000807306">
    <property type="component" value="Unassembled WGS sequence"/>
</dbReference>
<accession>A0A9P6E4I6</accession>
<feature type="region of interest" description="Disordered" evidence="1">
    <location>
        <begin position="107"/>
        <end position="129"/>
    </location>
</feature>
<sequence length="291" mass="32774">FGRSTICFFSDNVSDLSRLAAWDFEDILQCCIPCFDGLFPAPHNETILDLLYLMSYWHALAKLRMQTASLLVVFREVTALLGDALRYFALETCTHFETVETDTEYRARSRAHARQQQPTAPANSLGGKRKKTFNVFTPKSHAFPDYPLQIEMFGTPDGYSTMLVGKSNSIIFNLLICFQGETNHRVIKGRNDRSNMNNAIPQIIKMDVREAVHEQMTQELENLEKISAGTTQAGKGALPADPEPDFSTSYSISSKDESQRVFLPDLLQANSSDPAFKVIRSIFFCTSDLPY</sequence>
<evidence type="ECO:0000256" key="1">
    <source>
        <dbReference type="SAM" id="MobiDB-lite"/>
    </source>
</evidence>
<dbReference type="EMBL" id="MU157952">
    <property type="protein sequence ID" value="KAF9522279.1"/>
    <property type="molecule type" value="Genomic_DNA"/>
</dbReference>
<name>A0A9P6E4I6_9AGAR</name>
<feature type="non-terminal residue" evidence="2">
    <location>
        <position position="1"/>
    </location>
</feature>
<reference evidence="2" key="1">
    <citation type="submission" date="2020-11" db="EMBL/GenBank/DDBJ databases">
        <authorList>
            <consortium name="DOE Joint Genome Institute"/>
            <person name="Ahrendt S."/>
            <person name="Riley R."/>
            <person name="Andreopoulos W."/>
            <person name="Labutti K."/>
            <person name="Pangilinan J."/>
            <person name="Ruiz-Duenas F.J."/>
            <person name="Barrasa J.M."/>
            <person name="Sanchez-Garcia M."/>
            <person name="Camarero S."/>
            <person name="Miyauchi S."/>
            <person name="Serrano A."/>
            <person name="Linde D."/>
            <person name="Babiker R."/>
            <person name="Drula E."/>
            <person name="Ayuso-Fernandez I."/>
            <person name="Pacheco R."/>
            <person name="Padilla G."/>
            <person name="Ferreira P."/>
            <person name="Barriuso J."/>
            <person name="Kellner H."/>
            <person name="Castanera R."/>
            <person name="Alfaro M."/>
            <person name="Ramirez L."/>
            <person name="Pisabarro A.G."/>
            <person name="Kuo A."/>
            <person name="Tritt A."/>
            <person name="Lipzen A."/>
            <person name="He G."/>
            <person name="Yan M."/>
            <person name="Ng V."/>
            <person name="Cullen D."/>
            <person name="Martin F."/>
            <person name="Rosso M.-N."/>
            <person name="Henrissat B."/>
            <person name="Hibbett D."/>
            <person name="Martinez A.T."/>
            <person name="Grigoriev I.V."/>
        </authorList>
    </citation>
    <scope>NUCLEOTIDE SEQUENCE</scope>
    <source>
        <strain evidence="2">CBS 506.95</strain>
    </source>
</reference>
<gene>
    <name evidence="2" type="ORF">CPB83DRAFT_777309</name>
</gene>
<keyword evidence="3" id="KW-1185">Reference proteome</keyword>
<feature type="region of interest" description="Disordered" evidence="1">
    <location>
        <begin position="232"/>
        <end position="251"/>
    </location>
</feature>
<evidence type="ECO:0000313" key="2">
    <source>
        <dbReference type="EMBL" id="KAF9522279.1"/>
    </source>
</evidence>
<organism evidence="2 3">
    <name type="scientific">Crepidotus variabilis</name>
    <dbReference type="NCBI Taxonomy" id="179855"/>
    <lineage>
        <taxon>Eukaryota</taxon>
        <taxon>Fungi</taxon>
        <taxon>Dikarya</taxon>
        <taxon>Basidiomycota</taxon>
        <taxon>Agaricomycotina</taxon>
        <taxon>Agaricomycetes</taxon>
        <taxon>Agaricomycetidae</taxon>
        <taxon>Agaricales</taxon>
        <taxon>Agaricineae</taxon>
        <taxon>Crepidotaceae</taxon>
        <taxon>Crepidotus</taxon>
    </lineage>
</organism>
<proteinExistence type="predicted"/>
<evidence type="ECO:0000313" key="3">
    <source>
        <dbReference type="Proteomes" id="UP000807306"/>
    </source>
</evidence>
<dbReference type="AlphaFoldDB" id="A0A9P6E4I6"/>